<dbReference type="InterPro" id="IPR012340">
    <property type="entry name" value="NA-bd_OB-fold"/>
</dbReference>
<reference evidence="1" key="1">
    <citation type="journal article" date="2023" name="Mol. Biol. Evol.">
        <title>Third-Generation Sequencing Reveals the Adaptive Role of the Epigenome in Three Deep-Sea Polychaetes.</title>
        <authorList>
            <person name="Perez M."/>
            <person name="Aroh O."/>
            <person name="Sun Y."/>
            <person name="Lan Y."/>
            <person name="Juniper S.K."/>
            <person name="Young C.R."/>
            <person name="Angers B."/>
            <person name="Qian P.Y."/>
        </authorList>
    </citation>
    <scope>NUCLEOTIDE SEQUENCE</scope>
    <source>
        <strain evidence="1">P08H-3</strain>
    </source>
</reference>
<gene>
    <name evidence="1" type="ORF">LSH36_770g01015</name>
</gene>
<dbReference type="PANTHER" id="PTHR33905:SF1">
    <property type="entry name" value="CST COMPLEX SUBUNIT TEN1"/>
    <property type="match status" value="1"/>
</dbReference>
<dbReference type="Proteomes" id="UP001208570">
    <property type="component" value="Unassembled WGS sequence"/>
</dbReference>
<dbReference type="GO" id="GO:0042162">
    <property type="term" value="F:telomeric DNA binding"/>
    <property type="evidence" value="ECO:0007669"/>
    <property type="project" value="TreeGrafter"/>
</dbReference>
<dbReference type="AlphaFoldDB" id="A0AAD9J0G3"/>
<protein>
    <submittedName>
        <fullName evidence="1">Uncharacterized protein</fullName>
    </submittedName>
</protein>
<comment type="caution">
    <text evidence="1">The sequence shown here is derived from an EMBL/GenBank/DDBJ whole genome shotgun (WGS) entry which is preliminary data.</text>
</comment>
<dbReference type="GO" id="GO:0032211">
    <property type="term" value="P:negative regulation of telomere maintenance via telomerase"/>
    <property type="evidence" value="ECO:0007669"/>
    <property type="project" value="TreeGrafter"/>
</dbReference>
<organism evidence="1 2">
    <name type="scientific">Paralvinella palmiformis</name>
    <dbReference type="NCBI Taxonomy" id="53620"/>
    <lineage>
        <taxon>Eukaryota</taxon>
        <taxon>Metazoa</taxon>
        <taxon>Spiralia</taxon>
        <taxon>Lophotrochozoa</taxon>
        <taxon>Annelida</taxon>
        <taxon>Polychaeta</taxon>
        <taxon>Sedentaria</taxon>
        <taxon>Canalipalpata</taxon>
        <taxon>Terebellida</taxon>
        <taxon>Terebelliformia</taxon>
        <taxon>Alvinellidae</taxon>
        <taxon>Paralvinella</taxon>
    </lineage>
</organism>
<name>A0AAD9J0G3_9ANNE</name>
<dbReference type="Pfam" id="PF15490">
    <property type="entry name" value="Ten1_2"/>
    <property type="match status" value="1"/>
</dbReference>
<dbReference type="GO" id="GO:0010521">
    <property type="term" value="F:telomerase inhibitor activity"/>
    <property type="evidence" value="ECO:0007669"/>
    <property type="project" value="TreeGrafter"/>
</dbReference>
<dbReference type="EMBL" id="JAODUP010000770">
    <property type="protein sequence ID" value="KAK2144297.1"/>
    <property type="molecule type" value="Genomic_DNA"/>
</dbReference>
<keyword evidence="2" id="KW-1185">Reference proteome</keyword>
<dbReference type="GO" id="GO:0003697">
    <property type="term" value="F:single-stranded DNA binding"/>
    <property type="evidence" value="ECO:0007669"/>
    <property type="project" value="InterPro"/>
</dbReference>
<evidence type="ECO:0000313" key="2">
    <source>
        <dbReference type="Proteomes" id="UP001208570"/>
    </source>
</evidence>
<accession>A0AAD9J0G3</accession>
<evidence type="ECO:0000313" key="1">
    <source>
        <dbReference type="EMBL" id="KAK2144297.1"/>
    </source>
</evidence>
<dbReference type="Gene3D" id="2.40.50.140">
    <property type="entry name" value="Nucleic acid-binding proteins"/>
    <property type="match status" value="1"/>
</dbReference>
<dbReference type="GO" id="GO:1990879">
    <property type="term" value="C:CST complex"/>
    <property type="evidence" value="ECO:0007669"/>
    <property type="project" value="InterPro"/>
</dbReference>
<sequence length="162" mass="18552">MWEMWKLTINDIDIITLRHERNEYKNWSSVDSLANIARMSQCLPSSGIIHTVNQIEQKTFELLEGKLVKVTGKLLEHNPYLSRVKLVDSCSTSVIILDTSLVEPFDVQPGSLCQVIGEVDSVTDLGQPLLKVRIIRGVDDLDLVMYERAIRIQQEFLEDLRQ</sequence>
<dbReference type="PANTHER" id="PTHR33905">
    <property type="entry name" value="CST COMPLEX SUBUNIT TEN1"/>
    <property type="match status" value="1"/>
</dbReference>
<dbReference type="InterPro" id="IPR029146">
    <property type="entry name" value="Ten1_animal_plant"/>
</dbReference>
<proteinExistence type="predicted"/>